<name>M1DLB7_SOLTU</name>
<dbReference type="EnsemblPlants" id="PGSC0003DMT400090849">
    <property type="protein sequence ID" value="PGSC0003DMT400090849"/>
    <property type="gene ID" value="PGSC0003DMG400040420"/>
</dbReference>
<reference evidence="2" key="2">
    <citation type="submission" date="2015-06" db="UniProtKB">
        <authorList>
            <consortium name="EnsemblPlants"/>
        </authorList>
    </citation>
    <scope>IDENTIFICATION</scope>
    <source>
        <strain evidence="2">DM1-3 516 R44</strain>
    </source>
</reference>
<proteinExistence type="predicted"/>
<feature type="region of interest" description="Disordered" evidence="1">
    <location>
        <begin position="56"/>
        <end position="98"/>
    </location>
</feature>
<keyword evidence="3" id="KW-1185">Reference proteome</keyword>
<protein>
    <submittedName>
        <fullName evidence="2">'chromo' domain containing protein</fullName>
    </submittedName>
</protein>
<reference evidence="3" key="1">
    <citation type="journal article" date="2011" name="Nature">
        <title>Genome sequence and analysis of the tuber crop potato.</title>
        <authorList>
            <consortium name="The Potato Genome Sequencing Consortium"/>
        </authorList>
    </citation>
    <scope>NUCLEOTIDE SEQUENCE [LARGE SCALE GENOMIC DNA]</scope>
    <source>
        <strain evidence="3">cv. DM1-3 516 R44</strain>
    </source>
</reference>
<accession>M1DLB7</accession>
<feature type="compositionally biased region" description="Polar residues" evidence="1">
    <location>
        <begin position="296"/>
        <end position="309"/>
    </location>
</feature>
<dbReference type="Proteomes" id="UP000011115">
    <property type="component" value="Unassembled WGS sequence"/>
</dbReference>
<sequence length="309" mass="33802">MVGKFPSCTFGSWVWSWVIGPRTRGKNPEREDSSALGGFKLGFEMVNTRFNDVRPVAPVNEPTKESIARGRSRGRGRGRARGRVRGTNEEDVGQEEEVKAETTCIPPLDPILAQEIMYFLKELVGPGVLPTVQATQTPSNPAIAISVRKVGGTVGVAGSNLRSWVESRHVGSFGKLGRARRTTRQFAKSSHLAFNFMLCLMFEFVTFGEKLVVAIPPATIRDVHREAVAVDESDAKTDEERIEIREESIYRDLPDLEETIVQSMIQTLLTETSMAASSGAGPSEVTLSTEARDQTDTPGTDAQTDGTTE</sequence>
<feature type="compositionally biased region" description="Basic residues" evidence="1">
    <location>
        <begin position="70"/>
        <end position="84"/>
    </location>
</feature>
<dbReference type="Gramene" id="PGSC0003DMT400090849">
    <property type="protein sequence ID" value="PGSC0003DMT400090849"/>
    <property type="gene ID" value="PGSC0003DMG400040420"/>
</dbReference>
<dbReference type="InParanoid" id="M1DLB7"/>
<evidence type="ECO:0000313" key="2">
    <source>
        <dbReference type="EnsemblPlants" id="PGSC0003DMT400090849"/>
    </source>
</evidence>
<organism evidence="2 3">
    <name type="scientific">Solanum tuberosum</name>
    <name type="common">Potato</name>
    <dbReference type="NCBI Taxonomy" id="4113"/>
    <lineage>
        <taxon>Eukaryota</taxon>
        <taxon>Viridiplantae</taxon>
        <taxon>Streptophyta</taxon>
        <taxon>Embryophyta</taxon>
        <taxon>Tracheophyta</taxon>
        <taxon>Spermatophyta</taxon>
        <taxon>Magnoliopsida</taxon>
        <taxon>eudicotyledons</taxon>
        <taxon>Gunneridae</taxon>
        <taxon>Pentapetalae</taxon>
        <taxon>asterids</taxon>
        <taxon>lamiids</taxon>
        <taxon>Solanales</taxon>
        <taxon>Solanaceae</taxon>
        <taxon>Solanoideae</taxon>
        <taxon>Solaneae</taxon>
        <taxon>Solanum</taxon>
    </lineage>
</organism>
<dbReference type="HOGENOM" id="CLU_901403_0_0_1"/>
<dbReference type="AlphaFoldDB" id="M1DLB7"/>
<feature type="region of interest" description="Disordered" evidence="1">
    <location>
        <begin position="273"/>
        <end position="309"/>
    </location>
</feature>
<dbReference type="PaxDb" id="4113-PGSC0003DMT400090849"/>
<evidence type="ECO:0000313" key="3">
    <source>
        <dbReference type="Proteomes" id="UP000011115"/>
    </source>
</evidence>
<evidence type="ECO:0000256" key="1">
    <source>
        <dbReference type="SAM" id="MobiDB-lite"/>
    </source>
</evidence>